<evidence type="ECO:0000313" key="1">
    <source>
        <dbReference type="EMBL" id="NEU71989.1"/>
    </source>
</evidence>
<reference evidence="1 2" key="1">
    <citation type="journal article" date="2015" name="Genome Announc.">
        <title>Draft Genome Sequence of Cyanobacterium Hassallia byssoidea Strain VB512170, Isolated from Monuments in India.</title>
        <authorList>
            <person name="Singh D."/>
            <person name="Chandrababunaidu M.M."/>
            <person name="Panda A."/>
            <person name="Sen D."/>
            <person name="Bhattacharyya S."/>
            <person name="Adhikary S.P."/>
            <person name="Tripathy S."/>
        </authorList>
    </citation>
    <scope>NUCLEOTIDE SEQUENCE [LARGE SCALE GENOMIC DNA]</scope>
    <source>
        <strain evidence="1 2">VB512170</strain>
    </source>
</reference>
<accession>A0A846H5W8</accession>
<name>A0A846H5W8_9CYAN</name>
<dbReference type="EMBL" id="JTCM02000006">
    <property type="protein sequence ID" value="NEU71989.1"/>
    <property type="molecule type" value="Genomic_DNA"/>
</dbReference>
<organism evidence="1 2">
    <name type="scientific">Hassallia byssoidea VB512170</name>
    <dbReference type="NCBI Taxonomy" id="1304833"/>
    <lineage>
        <taxon>Bacteria</taxon>
        <taxon>Bacillati</taxon>
        <taxon>Cyanobacteriota</taxon>
        <taxon>Cyanophyceae</taxon>
        <taxon>Nostocales</taxon>
        <taxon>Tolypothrichaceae</taxon>
        <taxon>Hassallia</taxon>
    </lineage>
</organism>
<evidence type="ECO:0000313" key="2">
    <source>
        <dbReference type="Proteomes" id="UP000031549"/>
    </source>
</evidence>
<gene>
    <name evidence="1" type="ORF">PI95_005210</name>
</gene>
<dbReference type="AlphaFoldDB" id="A0A846H5W8"/>
<keyword evidence="2" id="KW-1185">Reference proteome</keyword>
<protein>
    <submittedName>
        <fullName evidence="1">Uncharacterized protein</fullName>
    </submittedName>
</protein>
<comment type="caution">
    <text evidence="1">The sequence shown here is derived from an EMBL/GenBank/DDBJ whole genome shotgun (WGS) entry which is preliminary data.</text>
</comment>
<proteinExistence type="predicted"/>
<dbReference type="Proteomes" id="UP000031549">
    <property type="component" value="Unassembled WGS sequence"/>
</dbReference>
<sequence>MSHHLPDTKIPAPCIINTGVIVNKLDIRRLLTDLGRVHYIYTQDGKLQSKGDGDVMEVFANPQRSTLVANHALYLNVYSFDYLELKQSPQQQSFFDLVQEGTCLRLIPLSTPLQERRDRNLNVSTIEAMMEQVLSARWDAEIDDDSSDSF</sequence>
<dbReference type="RefSeq" id="WP_039743850.1">
    <property type="nucleotide sequence ID" value="NZ_JTCM02000006.1"/>
</dbReference>